<dbReference type="Proteomes" id="UP000019335">
    <property type="component" value="Unassembled WGS sequence"/>
</dbReference>
<proteinExistence type="predicted"/>
<evidence type="ECO:0000313" key="2">
    <source>
        <dbReference type="Proteomes" id="UP000019335"/>
    </source>
</evidence>
<protein>
    <submittedName>
        <fullName evidence="1">Uncharacterized protein</fullName>
    </submittedName>
</protein>
<gene>
    <name evidence="1" type="ORF">Naga_100061g2</name>
</gene>
<comment type="caution">
    <text evidence="1">The sequence shown here is derived from an EMBL/GenBank/DDBJ whole genome shotgun (WGS) entry which is preliminary data.</text>
</comment>
<evidence type="ECO:0000313" key="1">
    <source>
        <dbReference type="EMBL" id="EWM20926.1"/>
    </source>
</evidence>
<sequence>MVNGDYRTCRVRPHPLPTLSEETLLILTLPFYRIFYNRVILFTSLCGSPLYDLLKKSKIDDCKMLYQRVRSKSPGVANGRS</sequence>
<dbReference type="EMBL" id="AZIL01002741">
    <property type="protein sequence ID" value="EWM20926.1"/>
    <property type="molecule type" value="Genomic_DNA"/>
</dbReference>
<dbReference type="AlphaFoldDB" id="W7TKL5"/>
<keyword evidence="2" id="KW-1185">Reference proteome</keyword>
<organism evidence="1 2">
    <name type="scientific">Nannochloropsis gaditana</name>
    <dbReference type="NCBI Taxonomy" id="72520"/>
    <lineage>
        <taxon>Eukaryota</taxon>
        <taxon>Sar</taxon>
        <taxon>Stramenopiles</taxon>
        <taxon>Ochrophyta</taxon>
        <taxon>Eustigmatophyceae</taxon>
        <taxon>Eustigmatales</taxon>
        <taxon>Monodopsidaceae</taxon>
        <taxon>Nannochloropsis</taxon>
    </lineage>
</organism>
<name>W7TKL5_9STRA</name>
<reference evidence="1 2" key="1">
    <citation type="journal article" date="2014" name="Mol. Plant">
        <title>Chromosome Scale Genome Assembly and Transcriptome Profiling of Nannochloropsis gaditana in Nitrogen Depletion.</title>
        <authorList>
            <person name="Corteggiani Carpinelli E."/>
            <person name="Telatin A."/>
            <person name="Vitulo N."/>
            <person name="Forcato C."/>
            <person name="D'Angelo M."/>
            <person name="Schiavon R."/>
            <person name="Vezzi A."/>
            <person name="Giacometti G.M."/>
            <person name="Morosinotto T."/>
            <person name="Valle G."/>
        </authorList>
    </citation>
    <scope>NUCLEOTIDE SEQUENCE [LARGE SCALE GENOMIC DNA]</scope>
    <source>
        <strain evidence="1 2">B-31</strain>
    </source>
</reference>
<accession>W7TKL5</accession>